<dbReference type="Pfam" id="PF00313">
    <property type="entry name" value="CSD"/>
    <property type="match status" value="2"/>
</dbReference>
<dbReference type="SMART" id="SM00357">
    <property type="entry name" value="CSP"/>
    <property type="match status" value="2"/>
</dbReference>
<dbReference type="PANTHER" id="PTHR11544">
    <property type="entry name" value="COLD SHOCK DOMAIN CONTAINING PROTEINS"/>
    <property type="match status" value="1"/>
</dbReference>
<reference evidence="3 4" key="1">
    <citation type="submission" date="2020-03" db="EMBL/GenBank/DDBJ databases">
        <title>Genomic Encyclopedia of Type Strains, Phase IV (KMG-IV): sequencing the most valuable type-strain genomes for metagenomic binning, comparative biology and taxonomic classification.</title>
        <authorList>
            <person name="Goeker M."/>
        </authorList>
    </citation>
    <scope>NUCLEOTIDE SEQUENCE [LARGE SCALE GENOMIC DNA]</scope>
    <source>
        <strain evidence="3 4">DSM 27651</strain>
    </source>
</reference>
<dbReference type="Proteomes" id="UP000734218">
    <property type="component" value="Unassembled WGS sequence"/>
</dbReference>
<dbReference type="EMBL" id="JAATJE010000001">
    <property type="protein sequence ID" value="NJC33830.1"/>
    <property type="molecule type" value="Genomic_DNA"/>
</dbReference>
<dbReference type="InterPro" id="IPR050181">
    <property type="entry name" value="Cold_shock_domain"/>
</dbReference>
<dbReference type="InterPro" id="IPR011129">
    <property type="entry name" value="CSD"/>
</dbReference>
<dbReference type="SUPFAM" id="SSF50249">
    <property type="entry name" value="Nucleic acid-binding proteins"/>
    <property type="match status" value="2"/>
</dbReference>
<dbReference type="InterPro" id="IPR002059">
    <property type="entry name" value="CSP_DNA-bd"/>
</dbReference>
<protein>
    <submittedName>
        <fullName evidence="3">CspA family cold shock protein</fullName>
    </submittedName>
</protein>
<evidence type="ECO:0000259" key="2">
    <source>
        <dbReference type="PROSITE" id="PS51857"/>
    </source>
</evidence>
<dbReference type="CDD" id="cd04458">
    <property type="entry name" value="CSP_CDS"/>
    <property type="match status" value="2"/>
</dbReference>
<dbReference type="RefSeq" id="WP_167953766.1">
    <property type="nucleotide sequence ID" value="NZ_JAATJE010000001.1"/>
</dbReference>
<evidence type="ECO:0000313" key="4">
    <source>
        <dbReference type="Proteomes" id="UP000734218"/>
    </source>
</evidence>
<keyword evidence="4" id="KW-1185">Reference proteome</keyword>
<feature type="region of interest" description="Disordered" evidence="1">
    <location>
        <begin position="1"/>
        <end position="23"/>
    </location>
</feature>
<dbReference type="Gene3D" id="2.40.50.140">
    <property type="entry name" value="Nucleic acid-binding proteins"/>
    <property type="match status" value="2"/>
</dbReference>
<comment type="caution">
    <text evidence="3">The sequence shown here is derived from an EMBL/GenBank/DDBJ whole genome shotgun (WGS) entry which is preliminary data.</text>
</comment>
<feature type="compositionally biased region" description="Polar residues" evidence="1">
    <location>
        <begin position="1"/>
        <end position="12"/>
    </location>
</feature>
<evidence type="ECO:0000313" key="3">
    <source>
        <dbReference type="EMBL" id="NJC33830.1"/>
    </source>
</evidence>
<organism evidence="3 4">
    <name type="scientific">Sphingomonas jejuensis</name>
    <dbReference type="NCBI Taxonomy" id="904715"/>
    <lineage>
        <taxon>Bacteria</taxon>
        <taxon>Pseudomonadati</taxon>
        <taxon>Pseudomonadota</taxon>
        <taxon>Alphaproteobacteria</taxon>
        <taxon>Sphingomonadales</taxon>
        <taxon>Sphingomonadaceae</taxon>
        <taxon>Sphingomonas</taxon>
    </lineage>
</organism>
<evidence type="ECO:0000256" key="1">
    <source>
        <dbReference type="SAM" id="MobiDB-lite"/>
    </source>
</evidence>
<dbReference type="PROSITE" id="PS51857">
    <property type="entry name" value="CSD_2"/>
    <property type="match status" value="2"/>
</dbReference>
<sequence>MIDSGDTASLHTSGAEAASEGGQSYERHAGVVKWFDATRGFGFVVSDEDGSDILLHFSVLKDHQRRSLPEGTRTELLAMRRERGLQARRVLSFDLTTATGPDHDQITAAVRDRVDPVALVDDAGPPQPVTVKWFNRLKGYGFVIADGDDQDIFVHMETLRRGGIAEVEPGEPLVARIAAGRKGPLAVEISRP</sequence>
<proteinExistence type="predicted"/>
<gene>
    <name evidence="3" type="ORF">GGR88_001304</name>
</gene>
<name>A0ABX0XMA7_9SPHN</name>
<feature type="domain" description="CSD" evidence="2">
    <location>
        <begin position="27"/>
        <end position="92"/>
    </location>
</feature>
<feature type="domain" description="CSD" evidence="2">
    <location>
        <begin position="126"/>
        <end position="191"/>
    </location>
</feature>
<dbReference type="InterPro" id="IPR012340">
    <property type="entry name" value="NA-bd_OB-fold"/>
</dbReference>
<accession>A0ABX0XMA7</accession>
<dbReference type="PRINTS" id="PR00050">
    <property type="entry name" value="COLDSHOCK"/>
</dbReference>